<dbReference type="OrthoDB" id="10072024at2759"/>
<accession>A0A8T2V519</accession>
<feature type="domain" description="CW-type" evidence="11">
    <location>
        <begin position="83"/>
        <end position="142"/>
    </location>
</feature>
<evidence type="ECO:0000259" key="11">
    <source>
        <dbReference type="PROSITE" id="PS51050"/>
    </source>
</evidence>
<feature type="region of interest" description="Disordered" evidence="9">
    <location>
        <begin position="228"/>
        <end position="277"/>
    </location>
</feature>
<feature type="compositionally biased region" description="Basic and acidic residues" evidence="9">
    <location>
        <begin position="232"/>
        <end position="245"/>
    </location>
</feature>
<dbReference type="Gene3D" id="3.30.40.100">
    <property type="match status" value="1"/>
</dbReference>
<evidence type="ECO:0008006" key="14">
    <source>
        <dbReference type="Google" id="ProtNLM"/>
    </source>
</evidence>
<dbReference type="Pfam" id="PF07496">
    <property type="entry name" value="zf-CW"/>
    <property type="match status" value="1"/>
</dbReference>
<comment type="caution">
    <text evidence="12">The sequence shown here is derived from an EMBL/GenBank/DDBJ whole genome shotgun (WGS) entry which is preliminary data.</text>
</comment>
<dbReference type="InterPro" id="IPR001739">
    <property type="entry name" value="Methyl_CpG_DNA-bd"/>
</dbReference>
<evidence type="ECO:0000256" key="5">
    <source>
        <dbReference type="ARBA" id="ARBA00023015"/>
    </source>
</evidence>
<keyword evidence="6" id="KW-0238">DNA-binding</keyword>
<proteinExistence type="predicted"/>
<dbReference type="CDD" id="cd01396">
    <property type="entry name" value="MeCP2_MBD"/>
    <property type="match status" value="1"/>
</dbReference>
<dbReference type="GO" id="GO:0005634">
    <property type="term" value="C:nucleus"/>
    <property type="evidence" value="ECO:0007669"/>
    <property type="project" value="UniProtKB-SubCell"/>
</dbReference>
<dbReference type="SUPFAM" id="SSF54171">
    <property type="entry name" value="DNA-binding domain"/>
    <property type="match status" value="1"/>
</dbReference>
<evidence type="ECO:0000256" key="7">
    <source>
        <dbReference type="ARBA" id="ARBA00023163"/>
    </source>
</evidence>
<dbReference type="PROSITE" id="PS50982">
    <property type="entry name" value="MBD"/>
    <property type="match status" value="1"/>
</dbReference>
<reference evidence="12" key="1">
    <citation type="submission" date="2021-08" db="EMBL/GenBank/DDBJ databases">
        <title>WGS assembly of Ceratopteris richardii.</title>
        <authorList>
            <person name="Marchant D.B."/>
            <person name="Chen G."/>
            <person name="Jenkins J."/>
            <person name="Shu S."/>
            <person name="Leebens-Mack J."/>
            <person name="Grimwood J."/>
            <person name="Schmutz J."/>
            <person name="Soltis P."/>
            <person name="Soltis D."/>
            <person name="Chen Z.-H."/>
        </authorList>
    </citation>
    <scope>NUCLEOTIDE SEQUENCE</scope>
    <source>
        <strain evidence="12">Whitten #5841</strain>
        <tissue evidence="12">Leaf</tissue>
    </source>
</reference>
<keyword evidence="13" id="KW-1185">Reference proteome</keyword>
<dbReference type="EMBL" id="CM035408">
    <property type="protein sequence ID" value="KAH7442310.1"/>
    <property type="molecule type" value="Genomic_DNA"/>
</dbReference>
<evidence type="ECO:0000256" key="4">
    <source>
        <dbReference type="ARBA" id="ARBA00022833"/>
    </source>
</evidence>
<dbReference type="Proteomes" id="UP000825935">
    <property type="component" value="Chromosome 3"/>
</dbReference>
<evidence type="ECO:0000256" key="8">
    <source>
        <dbReference type="ARBA" id="ARBA00023242"/>
    </source>
</evidence>
<organism evidence="12 13">
    <name type="scientific">Ceratopteris richardii</name>
    <name type="common">Triangle waterfern</name>
    <dbReference type="NCBI Taxonomy" id="49495"/>
    <lineage>
        <taxon>Eukaryota</taxon>
        <taxon>Viridiplantae</taxon>
        <taxon>Streptophyta</taxon>
        <taxon>Embryophyta</taxon>
        <taxon>Tracheophyta</taxon>
        <taxon>Polypodiopsida</taxon>
        <taxon>Polypodiidae</taxon>
        <taxon>Polypodiales</taxon>
        <taxon>Pteridineae</taxon>
        <taxon>Pteridaceae</taxon>
        <taxon>Parkerioideae</taxon>
        <taxon>Ceratopteris</taxon>
    </lineage>
</organism>
<dbReference type="InterPro" id="IPR016177">
    <property type="entry name" value="DNA-bd_dom_sf"/>
</dbReference>
<dbReference type="PANTHER" id="PTHR12396:SF0">
    <property type="entry name" value="METHYL-CPG BINDING DOMAIN PROTEIN-LIKE, ISOFORM C"/>
    <property type="match status" value="1"/>
</dbReference>
<dbReference type="SMART" id="SM00391">
    <property type="entry name" value="MBD"/>
    <property type="match status" value="1"/>
</dbReference>
<keyword evidence="5" id="KW-0805">Transcription regulation</keyword>
<evidence type="ECO:0000313" key="13">
    <source>
        <dbReference type="Proteomes" id="UP000825935"/>
    </source>
</evidence>
<dbReference type="InterPro" id="IPR011124">
    <property type="entry name" value="Znf_CW"/>
</dbReference>
<dbReference type="GO" id="GO:0003677">
    <property type="term" value="F:DNA binding"/>
    <property type="evidence" value="ECO:0007669"/>
    <property type="project" value="UniProtKB-KW"/>
</dbReference>
<evidence type="ECO:0000256" key="9">
    <source>
        <dbReference type="SAM" id="MobiDB-lite"/>
    </source>
</evidence>
<protein>
    <recommendedName>
        <fullName evidence="14">Methyl-CpG-binding domain-containing protein 2</fullName>
    </recommendedName>
</protein>
<dbReference type="PANTHER" id="PTHR12396">
    <property type="entry name" value="METHYL-CPG BINDING PROTEIN, MBD"/>
    <property type="match status" value="1"/>
</dbReference>
<keyword evidence="2" id="KW-0479">Metal-binding</keyword>
<evidence type="ECO:0000313" key="12">
    <source>
        <dbReference type="EMBL" id="KAH7442310.1"/>
    </source>
</evidence>
<dbReference type="PROSITE" id="PS51050">
    <property type="entry name" value="ZF_CW"/>
    <property type="match status" value="1"/>
</dbReference>
<evidence type="ECO:0000259" key="10">
    <source>
        <dbReference type="PROSITE" id="PS50982"/>
    </source>
</evidence>
<feature type="domain" description="MBD" evidence="10">
    <location>
        <begin position="148"/>
        <end position="222"/>
    </location>
</feature>
<name>A0A8T2V519_CERRI</name>
<sequence>MDHNRAEQKKSSCSNAVAALTQYADSSLPTRHGVLSETTIPILTDGNRNEDSRNPISSNETMKLSFDTDNNKKSLNCNNPRGVSEVREFTVQCASCLKWRLIPTRRQYQEIRQSLLEKPFFCSTVGSWRPGVNCNDPSDVTQDGSHIWAIDLPNIPAPPPGWERKIIFRGSTASRFADINYITPSGRKIRSTNEVVCFLQEFPEYAHQDLKKSQFSFRIPRPLGSCCKKKSRDSLNHNAKNDESMKSLSNKKCKIPHENSSKNPRTSEDLSTKRDSEELHDFEQACVVGVRPSMESEIHCNPVDMVAQPVDKDSLFPEEHMKGVNCPQPVNFDHANILEISDSAIQSNTCMER</sequence>
<feature type="compositionally biased region" description="Basic and acidic residues" evidence="9">
    <location>
        <begin position="255"/>
        <end position="277"/>
    </location>
</feature>
<comment type="subcellular location">
    <subcellularLocation>
        <location evidence="1">Nucleus</location>
    </subcellularLocation>
</comment>
<dbReference type="Pfam" id="PF01429">
    <property type="entry name" value="MBD"/>
    <property type="match status" value="1"/>
</dbReference>
<keyword evidence="7" id="KW-0804">Transcription</keyword>
<dbReference type="AlphaFoldDB" id="A0A8T2V519"/>
<keyword evidence="8" id="KW-0539">Nucleus</keyword>
<keyword evidence="4" id="KW-0862">Zinc</keyword>
<keyword evidence="3" id="KW-0863">Zinc-finger</keyword>
<dbReference type="Gene3D" id="3.30.890.10">
    <property type="entry name" value="Methyl-cpg-binding Protein 2, Chain A"/>
    <property type="match status" value="1"/>
</dbReference>
<evidence type="ECO:0000256" key="1">
    <source>
        <dbReference type="ARBA" id="ARBA00004123"/>
    </source>
</evidence>
<dbReference type="GO" id="GO:0008270">
    <property type="term" value="F:zinc ion binding"/>
    <property type="evidence" value="ECO:0007669"/>
    <property type="project" value="UniProtKB-KW"/>
</dbReference>
<evidence type="ECO:0000256" key="6">
    <source>
        <dbReference type="ARBA" id="ARBA00023125"/>
    </source>
</evidence>
<evidence type="ECO:0000256" key="2">
    <source>
        <dbReference type="ARBA" id="ARBA00022723"/>
    </source>
</evidence>
<gene>
    <name evidence="12" type="ORF">KP509_03G081500</name>
</gene>
<evidence type="ECO:0000256" key="3">
    <source>
        <dbReference type="ARBA" id="ARBA00022771"/>
    </source>
</evidence>
<feature type="region of interest" description="Disordered" evidence="9">
    <location>
        <begin position="43"/>
        <end position="73"/>
    </location>
</feature>